<dbReference type="EMBL" id="GL871024">
    <property type="protein sequence ID" value="EGC36526.1"/>
    <property type="molecule type" value="Genomic_DNA"/>
</dbReference>
<evidence type="ECO:0000313" key="1">
    <source>
        <dbReference type="EMBL" id="EGC36526.1"/>
    </source>
</evidence>
<dbReference type="Proteomes" id="UP000001064">
    <property type="component" value="Unassembled WGS sequence"/>
</dbReference>
<gene>
    <name evidence="1" type="ORF">DICPUDRAFT_91817</name>
</gene>
<dbReference type="KEGG" id="dpp:DICPUDRAFT_91817"/>
<reference evidence="2" key="1">
    <citation type="journal article" date="2011" name="Genome Biol.">
        <title>Comparative genomics of the social amoebae Dictyostelium discoideum and Dictyostelium purpureum.</title>
        <authorList>
            <consortium name="US DOE Joint Genome Institute (JGI-PGF)"/>
            <person name="Sucgang R."/>
            <person name="Kuo A."/>
            <person name="Tian X."/>
            <person name="Salerno W."/>
            <person name="Parikh A."/>
            <person name="Feasley C.L."/>
            <person name="Dalin E."/>
            <person name="Tu H."/>
            <person name="Huang E."/>
            <person name="Barry K."/>
            <person name="Lindquist E."/>
            <person name="Shapiro H."/>
            <person name="Bruce D."/>
            <person name="Schmutz J."/>
            <person name="Salamov A."/>
            <person name="Fey P."/>
            <person name="Gaudet P."/>
            <person name="Anjard C."/>
            <person name="Babu M.M."/>
            <person name="Basu S."/>
            <person name="Bushmanova Y."/>
            <person name="van der Wel H."/>
            <person name="Katoh-Kurasawa M."/>
            <person name="Dinh C."/>
            <person name="Coutinho P.M."/>
            <person name="Saito T."/>
            <person name="Elias M."/>
            <person name="Schaap P."/>
            <person name="Kay R.R."/>
            <person name="Henrissat B."/>
            <person name="Eichinger L."/>
            <person name="Rivero F."/>
            <person name="Putnam N.H."/>
            <person name="West C.M."/>
            <person name="Loomis W.F."/>
            <person name="Chisholm R.L."/>
            <person name="Shaulsky G."/>
            <person name="Strassmann J.E."/>
            <person name="Queller D.C."/>
            <person name="Kuspa A."/>
            <person name="Grigoriev I.V."/>
        </authorList>
    </citation>
    <scope>NUCLEOTIDE SEQUENCE [LARGE SCALE GENOMIC DNA]</scope>
    <source>
        <strain evidence="2">QSDP1</strain>
    </source>
</reference>
<protein>
    <submittedName>
        <fullName evidence="1">Uncharacterized protein</fullName>
    </submittedName>
</protein>
<evidence type="ECO:0000313" key="2">
    <source>
        <dbReference type="Proteomes" id="UP000001064"/>
    </source>
</evidence>
<accession>F0ZHS6</accession>
<dbReference type="RefSeq" id="XP_003286971.1">
    <property type="nucleotide sequence ID" value="XM_003286923.1"/>
</dbReference>
<proteinExistence type="predicted"/>
<keyword evidence="2" id="KW-1185">Reference proteome</keyword>
<organism evidence="1 2">
    <name type="scientific">Dictyostelium purpureum</name>
    <name type="common">Slime mold</name>
    <dbReference type="NCBI Taxonomy" id="5786"/>
    <lineage>
        <taxon>Eukaryota</taxon>
        <taxon>Amoebozoa</taxon>
        <taxon>Evosea</taxon>
        <taxon>Eumycetozoa</taxon>
        <taxon>Dictyostelia</taxon>
        <taxon>Dictyosteliales</taxon>
        <taxon>Dictyosteliaceae</taxon>
        <taxon>Dictyostelium</taxon>
    </lineage>
</organism>
<dbReference type="GeneID" id="10500452"/>
<dbReference type="AlphaFoldDB" id="F0ZHS6"/>
<sequence>MDPEEEKLREDRINSFKQVWKSNKTLKFLELVYFADTWVLEALNSIEDSETIRIIALHPCHGSKPYTTIPLSDEVFSMLCRVIRFQKTITAIHIGSGAISNDNVENTIKKEILTALCKKNIIKLYYNN</sequence>
<dbReference type="VEuPathDB" id="AmoebaDB:DICPUDRAFT_91817"/>
<dbReference type="InParanoid" id="F0ZHS6"/>
<name>F0ZHS6_DICPU</name>